<reference evidence="1" key="1">
    <citation type="submission" date="2018-05" db="EMBL/GenBank/DDBJ databases">
        <authorList>
            <person name="Lanie J.A."/>
            <person name="Ng W.-L."/>
            <person name="Kazmierczak K.M."/>
            <person name="Andrzejewski T.M."/>
            <person name="Davidsen T.M."/>
            <person name="Wayne K.J."/>
            <person name="Tettelin H."/>
            <person name="Glass J.I."/>
            <person name="Rusch D."/>
            <person name="Podicherti R."/>
            <person name="Tsui H.-C.T."/>
            <person name="Winkler M.E."/>
        </authorList>
    </citation>
    <scope>NUCLEOTIDE SEQUENCE</scope>
</reference>
<evidence type="ECO:0000313" key="1">
    <source>
        <dbReference type="EMBL" id="SVC45779.1"/>
    </source>
</evidence>
<name>A0A382MA82_9ZZZZ</name>
<dbReference type="AlphaFoldDB" id="A0A382MA82"/>
<dbReference type="EMBL" id="UINC01092309">
    <property type="protein sequence ID" value="SVC45779.1"/>
    <property type="molecule type" value="Genomic_DNA"/>
</dbReference>
<proteinExistence type="predicted"/>
<gene>
    <name evidence="1" type="ORF">METZ01_LOCUS298633</name>
</gene>
<organism evidence="1">
    <name type="scientific">marine metagenome</name>
    <dbReference type="NCBI Taxonomy" id="408172"/>
    <lineage>
        <taxon>unclassified sequences</taxon>
        <taxon>metagenomes</taxon>
        <taxon>ecological metagenomes</taxon>
    </lineage>
</organism>
<protein>
    <submittedName>
        <fullName evidence="1">Uncharacterized protein</fullName>
    </submittedName>
</protein>
<sequence length="39" mass="4507">MRDATYLDFTINLDPNNNMNLPINRTQPTFVIHDADSID</sequence>
<accession>A0A382MA82</accession>